<dbReference type="InterPro" id="IPR000198">
    <property type="entry name" value="RhoGAP_dom"/>
</dbReference>
<gene>
    <name evidence="3" type="ORF">PXEA_LOCUS12013</name>
</gene>
<sequence>MSVENLASIFAPNFLRQADDDPDIEISASSIINLTVAGFIRHHERLFPRHLLRLQHQLHSAALAAADGGRPTGCATACEAVSRCSATLDSSSRSSRNLVGLSNSGSSTSGQSAQSSSQATLSTLATFEQTGDSGNASGSSSSGGSGLSSLGSNLGLGQTGLRWDRQTNGLISTSDNISPTMATAVIQNTHSCMHRGSEAEGTASALVTTVESLQESSDTLSGFPPLSNLLAALVPRPRKPGLVTSLNEPVVMGGNVAVGSEKASSPELSGVEISSDGATFEQLAVFGLVKPCPSDEFNLICNSGAATLDSAARRLQKLQRKRRLVGSGYDGTGGLADALITDLHRPPIVTTSMSSPDSGCLNASESSILSPNDSVVEAARSKVADTEGCSDPFNRTGTNLLA</sequence>
<proteinExistence type="predicted"/>
<evidence type="ECO:0000313" key="4">
    <source>
        <dbReference type="Proteomes" id="UP000784294"/>
    </source>
</evidence>
<evidence type="ECO:0000256" key="1">
    <source>
        <dbReference type="SAM" id="MobiDB-lite"/>
    </source>
</evidence>
<name>A0A448WRR2_9PLAT</name>
<feature type="compositionally biased region" description="Low complexity" evidence="1">
    <location>
        <begin position="91"/>
        <end position="126"/>
    </location>
</feature>
<feature type="domain" description="Rho-GAP" evidence="2">
    <location>
        <begin position="1"/>
        <end position="47"/>
    </location>
</feature>
<evidence type="ECO:0000313" key="3">
    <source>
        <dbReference type="EMBL" id="VEL18573.1"/>
    </source>
</evidence>
<dbReference type="GO" id="GO:0007165">
    <property type="term" value="P:signal transduction"/>
    <property type="evidence" value="ECO:0007669"/>
    <property type="project" value="InterPro"/>
</dbReference>
<dbReference type="OrthoDB" id="185175at2759"/>
<evidence type="ECO:0000259" key="2">
    <source>
        <dbReference type="PROSITE" id="PS50238"/>
    </source>
</evidence>
<accession>A0A448WRR2</accession>
<dbReference type="AlphaFoldDB" id="A0A448WRR2"/>
<dbReference type="PROSITE" id="PS50238">
    <property type="entry name" value="RHOGAP"/>
    <property type="match status" value="1"/>
</dbReference>
<dbReference type="EMBL" id="CAAALY010037615">
    <property type="protein sequence ID" value="VEL18573.1"/>
    <property type="molecule type" value="Genomic_DNA"/>
</dbReference>
<keyword evidence="4" id="KW-1185">Reference proteome</keyword>
<feature type="region of interest" description="Disordered" evidence="1">
    <location>
        <begin position="91"/>
        <end position="151"/>
    </location>
</feature>
<reference evidence="3" key="1">
    <citation type="submission" date="2018-11" db="EMBL/GenBank/DDBJ databases">
        <authorList>
            <consortium name="Pathogen Informatics"/>
        </authorList>
    </citation>
    <scope>NUCLEOTIDE SEQUENCE</scope>
</reference>
<dbReference type="Proteomes" id="UP000784294">
    <property type="component" value="Unassembled WGS sequence"/>
</dbReference>
<organism evidence="3 4">
    <name type="scientific">Protopolystoma xenopodis</name>
    <dbReference type="NCBI Taxonomy" id="117903"/>
    <lineage>
        <taxon>Eukaryota</taxon>
        <taxon>Metazoa</taxon>
        <taxon>Spiralia</taxon>
        <taxon>Lophotrochozoa</taxon>
        <taxon>Platyhelminthes</taxon>
        <taxon>Monogenea</taxon>
        <taxon>Polyopisthocotylea</taxon>
        <taxon>Polystomatidea</taxon>
        <taxon>Polystomatidae</taxon>
        <taxon>Protopolystoma</taxon>
    </lineage>
</organism>
<protein>
    <recommendedName>
        <fullName evidence="2">Rho-GAP domain-containing protein</fullName>
    </recommendedName>
</protein>
<comment type="caution">
    <text evidence="3">The sequence shown here is derived from an EMBL/GenBank/DDBJ whole genome shotgun (WGS) entry which is preliminary data.</text>
</comment>